<dbReference type="EMBL" id="CM042038">
    <property type="protein sequence ID" value="KAI3732146.1"/>
    <property type="molecule type" value="Genomic_DNA"/>
</dbReference>
<sequence>MSHHIYPLSHYLLLLLPLFFIIVLSAEINNSTCPSYTCGNVTIRYPFWKMDTESPTQFCGYEGFEIKCSDNGEQHNISEITLGGDNYYVQCINYDDKSMLVADYDVSSAVPGPKICPRVNHNISLGTLPLNLSTYSVNLSFHFNCSGCPSFATEIPCLDNNGRKSCLGTSTEETEEWDGYSCYEEVVTAVIDEHKKKSSNFQVDFGSVLEKGFGLQWGRTDECEKCEESDGRCGNHSTTGHICFCSDGTISKNECGGTFIITTLKFQFYPCLSILV</sequence>
<keyword evidence="2" id="KW-1185">Reference proteome</keyword>
<reference evidence="1 2" key="2">
    <citation type="journal article" date="2022" name="Mol. Ecol. Resour.">
        <title>The genomes of chicory, endive, great burdock and yacon provide insights into Asteraceae paleo-polyploidization history and plant inulin production.</title>
        <authorList>
            <person name="Fan W."/>
            <person name="Wang S."/>
            <person name="Wang H."/>
            <person name="Wang A."/>
            <person name="Jiang F."/>
            <person name="Liu H."/>
            <person name="Zhao H."/>
            <person name="Xu D."/>
            <person name="Zhang Y."/>
        </authorList>
    </citation>
    <scope>NUCLEOTIDE SEQUENCE [LARGE SCALE GENOMIC DNA]</scope>
    <source>
        <strain evidence="2">cv. Yunnan</strain>
        <tissue evidence="1">Leaves</tissue>
    </source>
</reference>
<dbReference type="Proteomes" id="UP001056120">
    <property type="component" value="Linkage Group LG21"/>
</dbReference>
<proteinExistence type="predicted"/>
<organism evidence="1 2">
    <name type="scientific">Smallanthus sonchifolius</name>
    <dbReference type="NCBI Taxonomy" id="185202"/>
    <lineage>
        <taxon>Eukaryota</taxon>
        <taxon>Viridiplantae</taxon>
        <taxon>Streptophyta</taxon>
        <taxon>Embryophyta</taxon>
        <taxon>Tracheophyta</taxon>
        <taxon>Spermatophyta</taxon>
        <taxon>Magnoliopsida</taxon>
        <taxon>eudicotyledons</taxon>
        <taxon>Gunneridae</taxon>
        <taxon>Pentapetalae</taxon>
        <taxon>asterids</taxon>
        <taxon>campanulids</taxon>
        <taxon>Asterales</taxon>
        <taxon>Asteraceae</taxon>
        <taxon>Asteroideae</taxon>
        <taxon>Heliantheae alliance</taxon>
        <taxon>Millerieae</taxon>
        <taxon>Smallanthus</taxon>
    </lineage>
</organism>
<name>A0ACB9CD09_9ASTR</name>
<gene>
    <name evidence="1" type="ORF">L1987_63344</name>
</gene>
<evidence type="ECO:0000313" key="2">
    <source>
        <dbReference type="Proteomes" id="UP001056120"/>
    </source>
</evidence>
<accession>A0ACB9CD09</accession>
<protein>
    <submittedName>
        <fullName evidence="1">Uncharacterized protein</fullName>
    </submittedName>
</protein>
<reference evidence="2" key="1">
    <citation type="journal article" date="2022" name="Mol. Ecol. Resour.">
        <title>The genomes of chicory, endive, great burdock and yacon provide insights into Asteraceae palaeo-polyploidization history and plant inulin production.</title>
        <authorList>
            <person name="Fan W."/>
            <person name="Wang S."/>
            <person name="Wang H."/>
            <person name="Wang A."/>
            <person name="Jiang F."/>
            <person name="Liu H."/>
            <person name="Zhao H."/>
            <person name="Xu D."/>
            <person name="Zhang Y."/>
        </authorList>
    </citation>
    <scope>NUCLEOTIDE SEQUENCE [LARGE SCALE GENOMIC DNA]</scope>
    <source>
        <strain evidence="2">cv. Yunnan</strain>
    </source>
</reference>
<comment type="caution">
    <text evidence="1">The sequence shown here is derived from an EMBL/GenBank/DDBJ whole genome shotgun (WGS) entry which is preliminary data.</text>
</comment>
<evidence type="ECO:0000313" key="1">
    <source>
        <dbReference type="EMBL" id="KAI3732146.1"/>
    </source>
</evidence>